<gene>
    <name evidence="2" type="ORF">NDU88_007327</name>
</gene>
<feature type="compositionally biased region" description="Basic residues" evidence="1">
    <location>
        <begin position="24"/>
        <end position="33"/>
    </location>
</feature>
<feature type="region of interest" description="Disordered" evidence="1">
    <location>
        <begin position="1"/>
        <end position="71"/>
    </location>
</feature>
<comment type="caution">
    <text evidence="2">The sequence shown here is derived from an EMBL/GenBank/DDBJ whole genome shotgun (WGS) entry which is preliminary data.</text>
</comment>
<feature type="compositionally biased region" description="Basic residues" evidence="1">
    <location>
        <begin position="58"/>
        <end position="71"/>
    </location>
</feature>
<evidence type="ECO:0000313" key="3">
    <source>
        <dbReference type="Proteomes" id="UP001066276"/>
    </source>
</evidence>
<proteinExistence type="predicted"/>
<evidence type="ECO:0000313" key="2">
    <source>
        <dbReference type="EMBL" id="KAJ1128955.1"/>
    </source>
</evidence>
<keyword evidence="3" id="KW-1185">Reference proteome</keyword>
<evidence type="ECO:0000256" key="1">
    <source>
        <dbReference type="SAM" id="MobiDB-lite"/>
    </source>
</evidence>
<name>A0AAV7PLI1_PLEWA</name>
<dbReference type="AlphaFoldDB" id="A0AAV7PLI1"/>
<organism evidence="2 3">
    <name type="scientific">Pleurodeles waltl</name>
    <name type="common">Iberian ribbed newt</name>
    <dbReference type="NCBI Taxonomy" id="8319"/>
    <lineage>
        <taxon>Eukaryota</taxon>
        <taxon>Metazoa</taxon>
        <taxon>Chordata</taxon>
        <taxon>Craniata</taxon>
        <taxon>Vertebrata</taxon>
        <taxon>Euteleostomi</taxon>
        <taxon>Amphibia</taxon>
        <taxon>Batrachia</taxon>
        <taxon>Caudata</taxon>
        <taxon>Salamandroidea</taxon>
        <taxon>Salamandridae</taxon>
        <taxon>Pleurodelinae</taxon>
        <taxon>Pleurodeles</taxon>
    </lineage>
</organism>
<protein>
    <submittedName>
        <fullName evidence="2">Uncharacterized protein</fullName>
    </submittedName>
</protein>
<sequence>MRVTGSNQLSRRRRELGAREVSGWRRKQPRRSPLKPEPSTKSLLLRQFPQCSASRPKIGPRLHKASKAPNG</sequence>
<dbReference type="EMBL" id="JANPWB010000011">
    <property type="protein sequence ID" value="KAJ1128955.1"/>
    <property type="molecule type" value="Genomic_DNA"/>
</dbReference>
<dbReference type="Proteomes" id="UP001066276">
    <property type="component" value="Chromosome 7"/>
</dbReference>
<reference evidence="2" key="1">
    <citation type="journal article" date="2022" name="bioRxiv">
        <title>Sequencing and chromosome-scale assembly of the giantPleurodeles waltlgenome.</title>
        <authorList>
            <person name="Brown T."/>
            <person name="Elewa A."/>
            <person name="Iarovenko S."/>
            <person name="Subramanian E."/>
            <person name="Araus A.J."/>
            <person name="Petzold A."/>
            <person name="Susuki M."/>
            <person name="Suzuki K.-i.T."/>
            <person name="Hayashi T."/>
            <person name="Toyoda A."/>
            <person name="Oliveira C."/>
            <person name="Osipova E."/>
            <person name="Leigh N.D."/>
            <person name="Simon A."/>
            <person name="Yun M.H."/>
        </authorList>
    </citation>
    <scope>NUCLEOTIDE SEQUENCE</scope>
    <source>
        <strain evidence="2">20211129_DDA</strain>
        <tissue evidence="2">Liver</tissue>
    </source>
</reference>
<accession>A0AAV7PLI1</accession>